<dbReference type="PANTHER" id="PTHR24064">
    <property type="entry name" value="SOLUTE CARRIER FAMILY 22 MEMBER"/>
    <property type="match status" value="1"/>
</dbReference>
<dbReference type="OMA" id="GCVILMI"/>
<keyword evidence="8" id="KW-1185">Reference proteome</keyword>
<feature type="transmembrane region" description="Helical" evidence="5">
    <location>
        <begin position="227"/>
        <end position="250"/>
    </location>
</feature>
<dbReference type="GeneTree" id="ENSGT00940000166861"/>
<organism evidence="7 8">
    <name type="scientific">Monodelphis domestica</name>
    <name type="common">Gray short-tailed opossum</name>
    <dbReference type="NCBI Taxonomy" id="13616"/>
    <lineage>
        <taxon>Eukaryota</taxon>
        <taxon>Metazoa</taxon>
        <taxon>Chordata</taxon>
        <taxon>Craniata</taxon>
        <taxon>Vertebrata</taxon>
        <taxon>Euteleostomi</taxon>
        <taxon>Mammalia</taxon>
        <taxon>Metatheria</taxon>
        <taxon>Didelphimorphia</taxon>
        <taxon>Didelphidae</taxon>
        <taxon>Monodelphis</taxon>
    </lineage>
</organism>
<accession>F6UAU9</accession>
<evidence type="ECO:0000256" key="5">
    <source>
        <dbReference type="SAM" id="Phobius"/>
    </source>
</evidence>
<reference evidence="7" key="2">
    <citation type="submission" date="2025-08" db="UniProtKB">
        <authorList>
            <consortium name="Ensembl"/>
        </authorList>
    </citation>
    <scope>IDENTIFICATION</scope>
</reference>
<keyword evidence="4 5" id="KW-0472">Membrane</keyword>
<dbReference type="AlphaFoldDB" id="F6UAU9"/>
<evidence type="ECO:0000256" key="3">
    <source>
        <dbReference type="ARBA" id="ARBA00022989"/>
    </source>
</evidence>
<feature type="transmembrane region" description="Helical" evidence="5">
    <location>
        <begin position="12"/>
        <end position="33"/>
    </location>
</feature>
<dbReference type="eggNOG" id="KOG0255">
    <property type="taxonomic scope" value="Eukaryota"/>
</dbReference>
<evidence type="ECO:0000313" key="8">
    <source>
        <dbReference type="Proteomes" id="UP000002280"/>
    </source>
</evidence>
<dbReference type="Ensembl" id="ENSMODT00000012763.3">
    <property type="protein sequence ID" value="ENSMODP00000012535.3"/>
    <property type="gene ID" value="ENSMODG00000009949.4"/>
</dbReference>
<dbReference type="InterPro" id="IPR020846">
    <property type="entry name" value="MFS_dom"/>
</dbReference>
<dbReference type="Proteomes" id="UP000002280">
    <property type="component" value="Chromosome 8"/>
</dbReference>
<dbReference type="Gene3D" id="1.20.1250.20">
    <property type="entry name" value="MFS general substrate transporter like domains"/>
    <property type="match status" value="1"/>
</dbReference>
<dbReference type="InParanoid" id="F6UAU9"/>
<feature type="transmembrane region" description="Helical" evidence="5">
    <location>
        <begin position="364"/>
        <end position="383"/>
    </location>
</feature>
<name>F6UAU9_MONDO</name>
<feature type="transmembrane region" description="Helical" evidence="5">
    <location>
        <begin position="171"/>
        <end position="202"/>
    </location>
</feature>
<feature type="domain" description="Major facilitator superfamily (MFS) profile" evidence="6">
    <location>
        <begin position="100"/>
        <end position="508"/>
    </location>
</feature>
<dbReference type="STRING" id="13616.ENSMODP00000012535"/>
<evidence type="ECO:0000256" key="1">
    <source>
        <dbReference type="ARBA" id="ARBA00004141"/>
    </source>
</evidence>
<keyword evidence="3 5" id="KW-1133">Transmembrane helix</keyword>
<dbReference type="Pfam" id="PF07690">
    <property type="entry name" value="MFS_1"/>
    <property type="match status" value="1"/>
</dbReference>
<feature type="transmembrane region" description="Helical" evidence="5">
    <location>
        <begin position="483"/>
        <end position="504"/>
    </location>
</feature>
<evidence type="ECO:0000256" key="2">
    <source>
        <dbReference type="ARBA" id="ARBA00022692"/>
    </source>
</evidence>
<protein>
    <recommendedName>
        <fullName evidence="6">Major facilitator superfamily (MFS) profile domain-containing protein</fullName>
    </recommendedName>
</protein>
<dbReference type="GO" id="GO:0015711">
    <property type="term" value="P:organic anion transport"/>
    <property type="evidence" value="ECO:0000318"/>
    <property type="project" value="GO_Central"/>
</dbReference>
<keyword evidence="2 5" id="KW-0812">Transmembrane</keyword>
<evidence type="ECO:0000313" key="7">
    <source>
        <dbReference type="Ensembl" id="ENSMODP00000012535.3"/>
    </source>
</evidence>
<feature type="transmembrane region" description="Helical" evidence="5">
    <location>
        <begin position="457"/>
        <end position="477"/>
    </location>
</feature>
<dbReference type="SUPFAM" id="SSF103473">
    <property type="entry name" value="MFS general substrate transporter"/>
    <property type="match status" value="1"/>
</dbReference>
<feature type="transmembrane region" description="Helical" evidence="5">
    <location>
        <begin position="395"/>
        <end position="414"/>
    </location>
</feature>
<sequence length="534" mass="60435">MGFSDLLRTFGGIGHFQVLLIALMVIPGILYACNNFLQNFIAVVPEHHCLLWNQTIAESPFLGDGRDKDLLRAYIPMDKAGKPEKCLRFTEPQWQLLNANFTEEARPATEDCLDGWVYDKSVFLSSIVTEWDLVCGQKALQSIPQTMYLAGQLLGSLVFGMLSDRFGRRKILMCTSLMIIITSTCVAFVPTFTAFVILRFFIGSVLMGANMAKNCLTLEWMPIERRVLAHACNTYAYSLGTVLLSAWAYLIREWRWLQFSTSVRFPFSPCSIRALPESARWLITHNKLHMAVKSLQKVAWINGQQEEGRKLTPEVWLREILPTCTRIYSVRFEPTTSYLWAWLSMFTCGFTFYGLAFNLESYDFSLYVVQVLFGLIDIPARLLAFISISYLGHRFTLMLWAVFSGSTIIIGIFVPQDLAVLRMTLAVLGKGSMVAVLSCLFLYIVELFPTEIRQMGMSVGNTAIITGTLSSSISYITGHYIPILPSMASGMVPILSAIAASFLIETNGLQLLETIQEMENRWFKYKEHRKHVLD</sequence>
<evidence type="ECO:0000256" key="4">
    <source>
        <dbReference type="ARBA" id="ARBA00023136"/>
    </source>
</evidence>
<feature type="transmembrane region" description="Helical" evidence="5">
    <location>
        <begin position="420"/>
        <end position="445"/>
    </location>
</feature>
<dbReference type="GO" id="GO:0022857">
    <property type="term" value="F:transmembrane transporter activity"/>
    <property type="evidence" value="ECO:0007669"/>
    <property type="project" value="InterPro"/>
</dbReference>
<feature type="transmembrane region" description="Helical" evidence="5">
    <location>
        <begin position="338"/>
        <end position="358"/>
    </location>
</feature>
<dbReference type="ExpressionAtlas" id="F6UAU9">
    <property type="expression patterns" value="baseline"/>
</dbReference>
<dbReference type="InterPro" id="IPR036259">
    <property type="entry name" value="MFS_trans_sf"/>
</dbReference>
<dbReference type="InterPro" id="IPR011701">
    <property type="entry name" value="MFS"/>
</dbReference>
<dbReference type="GO" id="GO:0016020">
    <property type="term" value="C:membrane"/>
    <property type="evidence" value="ECO:0007669"/>
    <property type="project" value="UniProtKB-SubCell"/>
</dbReference>
<reference evidence="7 8" key="1">
    <citation type="journal article" date="2007" name="Nature">
        <title>Genome of the marsupial Monodelphis domestica reveals innovation in non-coding sequences.</title>
        <authorList>
            <person name="Mikkelsen T.S."/>
            <person name="Wakefield M.J."/>
            <person name="Aken B."/>
            <person name="Amemiya C.T."/>
            <person name="Chang J.L."/>
            <person name="Duke S."/>
            <person name="Garber M."/>
            <person name="Gentles A.J."/>
            <person name="Goodstadt L."/>
            <person name="Heger A."/>
            <person name="Jurka J."/>
            <person name="Kamal M."/>
            <person name="Mauceli E."/>
            <person name="Searle S.M."/>
            <person name="Sharpe T."/>
            <person name="Baker M.L."/>
            <person name="Batzer M.A."/>
            <person name="Benos P.V."/>
            <person name="Belov K."/>
            <person name="Clamp M."/>
            <person name="Cook A."/>
            <person name="Cuff J."/>
            <person name="Das R."/>
            <person name="Davidow L."/>
            <person name="Deakin J.E."/>
            <person name="Fazzari M.J."/>
            <person name="Glass J.L."/>
            <person name="Grabherr M."/>
            <person name="Greally J.M."/>
            <person name="Gu W."/>
            <person name="Hore T.A."/>
            <person name="Huttley G.A."/>
            <person name="Kleber M."/>
            <person name="Jirtle R.L."/>
            <person name="Koina E."/>
            <person name="Lee J.T."/>
            <person name="Mahony S."/>
            <person name="Marra M.A."/>
            <person name="Miller R.D."/>
            <person name="Nicholls R.D."/>
            <person name="Oda M."/>
            <person name="Papenfuss A.T."/>
            <person name="Parra Z.E."/>
            <person name="Pollock D.D."/>
            <person name="Ray D.A."/>
            <person name="Schein J.E."/>
            <person name="Speed T.P."/>
            <person name="Thompson K."/>
            <person name="VandeBerg J.L."/>
            <person name="Wade C.M."/>
            <person name="Walker J.A."/>
            <person name="Waters P.D."/>
            <person name="Webber C."/>
            <person name="Weidman J.R."/>
            <person name="Xie X."/>
            <person name="Zody M.C."/>
            <person name="Baldwin J."/>
            <person name="Abdouelleil A."/>
            <person name="Abdulkadir J."/>
            <person name="Abebe A."/>
            <person name="Abera B."/>
            <person name="Abreu J."/>
            <person name="Acer S.C."/>
            <person name="Aftuck L."/>
            <person name="Alexander A."/>
            <person name="An P."/>
            <person name="Anderson E."/>
            <person name="Anderson S."/>
            <person name="Arachi H."/>
            <person name="Azer M."/>
            <person name="Bachantsang P."/>
            <person name="Barry A."/>
            <person name="Bayul T."/>
            <person name="Berlin A."/>
            <person name="Bessette D."/>
            <person name="Bloom T."/>
            <person name="Bloom T."/>
            <person name="Boguslavskiy L."/>
            <person name="Bonnet C."/>
            <person name="Boukhgalter B."/>
            <person name="Bourzgui I."/>
            <person name="Brown A."/>
            <person name="Cahill P."/>
            <person name="Channer S."/>
            <person name="Cheshatsang Y."/>
            <person name="Chuda L."/>
            <person name="Citroen M."/>
            <person name="Collymore A."/>
            <person name="Cooke P."/>
            <person name="Costello M."/>
            <person name="D'Aco K."/>
            <person name="Daza R."/>
            <person name="De Haan G."/>
            <person name="DeGray S."/>
            <person name="DeMaso C."/>
            <person name="Dhargay N."/>
            <person name="Dooley K."/>
            <person name="Dooley E."/>
            <person name="Doricent M."/>
            <person name="Dorje P."/>
            <person name="Dorjee K."/>
            <person name="Dupes A."/>
            <person name="Elong R."/>
            <person name="Falk J."/>
            <person name="Farina A."/>
            <person name="Faro S."/>
            <person name="Ferguson D."/>
            <person name="Fisher S."/>
            <person name="Foley C.D."/>
            <person name="Franke A."/>
            <person name="Friedrich D."/>
            <person name="Gadbois L."/>
            <person name="Gearin G."/>
            <person name="Gearin C.R."/>
            <person name="Giannoukos G."/>
            <person name="Goode T."/>
            <person name="Graham J."/>
            <person name="Grandbois E."/>
            <person name="Grewal S."/>
            <person name="Gyaltsen K."/>
            <person name="Hafez N."/>
            <person name="Hagos B."/>
            <person name="Hall J."/>
            <person name="Henson C."/>
            <person name="Hollinger A."/>
            <person name="Honan T."/>
            <person name="Huard M.D."/>
            <person name="Hughes L."/>
            <person name="Hurhula B."/>
            <person name="Husby M.E."/>
            <person name="Kamat A."/>
            <person name="Kanga B."/>
            <person name="Kashin S."/>
            <person name="Khazanovich D."/>
            <person name="Kisner P."/>
            <person name="Lance K."/>
            <person name="Lara M."/>
            <person name="Lee W."/>
            <person name="Lennon N."/>
            <person name="Letendre F."/>
            <person name="LeVine R."/>
            <person name="Lipovsky A."/>
            <person name="Liu X."/>
            <person name="Liu J."/>
            <person name="Liu S."/>
            <person name="Lokyitsang T."/>
            <person name="Lokyitsang Y."/>
            <person name="Lubonja R."/>
            <person name="Lui A."/>
            <person name="MacDonald P."/>
            <person name="Magnisalis V."/>
            <person name="Maru K."/>
            <person name="Matthews C."/>
            <person name="McCusker W."/>
            <person name="McDonough S."/>
            <person name="Mehta T."/>
            <person name="Meldrim J."/>
            <person name="Meneus L."/>
            <person name="Mihai O."/>
            <person name="Mihalev A."/>
            <person name="Mihova T."/>
            <person name="Mittelman R."/>
            <person name="Mlenga V."/>
            <person name="Montmayeur A."/>
            <person name="Mulrain L."/>
            <person name="Navidi A."/>
            <person name="Naylor J."/>
            <person name="Negash T."/>
            <person name="Nguyen T."/>
            <person name="Nguyen N."/>
            <person name="Nicol R."/>
            <person name="Norbu C."/>
            <person name="Norbu N."/>
            <person name="Novod N."/>
            <person name="O'Neill B."/>
            <person name="Osman S."/>
            <person name="Markiewicz E."/>
            <person name="Oyono O.L."/>
            <person name="Patti C."/>
            <person name="Phunkhang P."/>
            <person name="Pierre F."/>
            <person name="Priest M."/>
            <person name="Raghuraman S."/>
            <person name="Rege F."/>
            <person name="Reyes R."/>
            <person name="Rise C."/>
            <person name="Rogov P."/>
            <person name="Ross K."/>
            <person name="Ryan E."/>
            <person name="Settipalli S."/>
            <person name="Shea T."/>
            <person name="Sherpa N."/>
            <person name="Shi L."/>
            <person name="Shih D."/>
            <person name="Sparrow T."/>
            <person name="Spaulding J."/>
            <person name="Stalker J."/>
            <person name="Stange-Thomann N."/>
            <person name="Stavropoulos S."/>
            <person name="Stone C."/>
            <person name="Strader C."/>
            <person name="Tesfaye S."/>
            <person name="Thomson T."/>
            <person name="Thoulutsang Y."/>
            <person name="Thoulutsang D."/>
            <person name="Topham K."/>
            <person name="Topping I."/>
            <person name="Tsamla T."/>
            <person name="Vassiliev H."/>
            <person name="Vo A."/>
            <person name="Wangchuk T."/>
            <person name="Wangdi T."/>
            <person name="Weiand M."/>
            <person name="Wilkinson J."/>
            <person name="Wilson A."/>
            <person name="Yadav S."/>
            <person name="Young G."/>
            <person name="Yu Q."/>
            <person name="Zembek L."/>
            <person name="Zhong D."/>
            <person name="Zimmer A."/>
            <person name="Zwirko Z."/>
            <person name="Jaffe D.B."/>
            <person name="Alvarez P."/>
            <person name="Brockman W."/>
            <person name="Butler J."/>
            <person name="Chin C."/>
            <person name="Gnerre S."/>
            <person name="MacCallum I."/>
            <person name="Graves J.A."/>
            <person name="Ponting C.P."/>
            <person name="Breen M."/>
            <person name="Samollow P.B."/>
            <person name="Lander E.S."/>
            <person name="Lindblad-Toh K."/>
        </authorList>
    </citation>
    <scope>NUCLEOTIDE SEQUENCE [LARGE SCALE GENOMIC DNA]</scope>
</reference>
<evidence type="ECO:0000259" key="6">
    <source>
        <dbReference type="PROSITE" id="PS50850"/>
    </source>
</evidence>
<comment type="subcellular location">
    <subcellularLocation>
        <location evidence="1">Membrane</location>
        <topology evidence="1">Multi-pass membrane protein</topology>
    </subcellularLocation>
</comment>
<dbReference type="PROSITE" id="PS50850">
    <property type="entry name" value="MFS"/>
    <property type="match status" value="1"/>
</dbReference>
<reference evidence="7" key="3">
    <citation type="submission" date="2025-09" db="UniProtKB">
        <authorList>
            <consortium name="Ensembl"/>
        </authorList>
    </citation>
    <scope>IDENTIFICATION</scope>
</reference>
<proteinExistence type="predicted"/>